<keyword evidence="2" id="KW-1185">Reference proteome</keyword>
<evidence type="ECO:0000313" key="2">
    <source>
        <dbReference type="Proteomes" id="UP001234297"/>
    </source>
</evidence>
<protein>
    <submittedName>
        <fullName evidence="1">Uncharacterized protein</fullName>
    </submittedName>
</protein>
<evidence type="ECO:0000313" key="1">
    <source>
        <dbReference type="EMBL" id="KAJ8644646.1"/>
    </source>
</evidence>
<organism evidence="1 2">
    <name type="scientific">Persea americana</name>
    <name type="common">Avocado</name>
    <dbReference type="NCBI Taxonomy" id="3435"/>
    <lineage>
        <taxon>Eukaryota</taxon>
        <taxon>Viridiplantae</taxon>
        <taxon>Streptophyta</taxon>
        <taxon>Embryophyta</taxon>
        <taxon>Tracheophyta</taxon>
        <taxon>Spermatophyta</taxon>
        <taxon>Magnoliopsida</taxon>
        <taxon>Magnoliidae</taxon>
        <taxon>Laurales</taxon>
        <taxon>Lauraceae</taxon>
        <taxon>Persea</taxon>
    </lineage>
</organism>
<dbReference type="Proteomes" id="UP001234297">
    <property type="component" value="Chromosome 2"/>
</dbReference>
<proteinExistence type="predicted"/>
<dbReference type="EMBL" id="CM056810">
    <property type="protein sequence ID" value="KAJ8644646.1"/>
    <property type="molecule type" value="Genomic_DNA"/>
</dbReference>
<gene>
    <name evidence="1" type="ORF">MRB53_006394</name>
</gene>
<name>A0ACC2MGZ8_PERAE</name>
<sequence length="147" mass="16583">MEINLTSGIQHKNTMAEIDSLRIPTVEFTEKQLVVTKEERSKTLIGQLQGQGATAKILLNRLPTVWQMRGELEVLELPNKLYLFNFNNHGDLVHARFGSPWTVVGQKLLVTNWTPNFDPSNAYIAAAPIWVLLPGLPIEYLADHHSL</sequence>
<accession>A0ACC2MGZ8</accession>
<reference evidence="1 2" key="1">
    <citation type="journal article" date="2022" name="Hortic Res">
        <title>A haplotype resolved chromosomal level avocado genome allows analysis of novel avocado genes.</title>
        <authorList>
            <person name="Nath O."/>
            <person name="Fletcher S.J."/>
            <person name="Hayward A."/>
            <person name="Shaw L.M."/>
            <person name="Masouleh A.K."/>
            <person name="Furtado A."/>
            <person name="Henry R.J."/>
            <person name="Mitter N."/>
        </authorList>
    </citation>
    <scope>NUCLEOTIDE SEQUENCE [LARGE SCALE GENOMIC DNA]</scope>
    <source>
        <strain evidence="2">cv. Hass</strain>
    </source>
</reference>
<comment type="caution">
    <text evidence="1">The sequence shown here is derived from an EMBL/GenBank/DDBJ whole genome shotgun (WGS) entry which is preliminary data.</text>
</comment>